<comment type="caution">
    <text evidence="2">The sequence shown here is derived from an EMBL/GenBank/DDBJ whole genome shotgun (WGS) entry which is preliminary data.</text>
</comment>
<evidence type="ECO:0000313" key="2">
    <source>
        <dbReference type="EMBL" id="KAL3285947.1"/>
    </source>
</evidence>
<protein>
    <submittedName>
        <fullName evidence="2">Uncharacterized protein</fullName>
    </submittedName>
</protein>
<dbReference type="EMBL" id="JABFTP020000185">
    <property type="protein sequence ID" value="KAL3285947.1"/>
    <property type="molecule type" value="Genomic_DNA"/>
</dbReference>
<proteinExistence type="predicted"/>
<accession>A0ABD2P5Q6</accession>
<evidence type="ECO:0000313" key="3">
    <source>
        <dbReference type="Proteomes" id="UP001516400"/>
    </source>
</evidence>
<evidence type="ECO:0000256" key="1">
    <source>
        <dbReference type="SAM" id="MobiDB-lite"/>
    </source>
</evidence>
<name>A0ABD2P5Q6_9CUCU</name>
<reference evidence="2 3" key="1">
    <citation type="journal article" date="2021" name="BMC Biol.">
        <title>Horizontally acquired antibacterial genes associated with adaptive radiation of ladybird beetles.</title>
        <authorList>
            <person name="Li H.S."/>
            <person name="Tang X.F."/>
            <person name="Huang Y.H."/>
            <person name="Xu Z.Y."/>
            <person name="Chen M.L."/>
            <person name="Du X.Y."/>
            <person name="Qiu B.Y."/>
            <person name="Chen P.T."/>
            <person name="Zhang W."/>
            <person name="Slipinski A."/>
            <person name="Escalona H.E."/>
            <person name="Waterhouse R.M."/>
            <person name="Zwick A."/>
            <person name="Pang H."/>
        </authorList>
    </citation>
    <scope>NUCLEOTIDE SEQUENCE [LARGE SCALE GENOMIC DNA]</scope>
    <source>
        <strain evidence="2">SYSU2018</strain>
    </source>
</reference>
<feature type="region of interest" description="Disordered" evidence="1">
    <location>
        <begin position="38"/>
        <end position="65"/>
    </location>
</feature>
<keyword evidence="3" id="KW-1185">Reference proteome</keyword>
<dbReference type="AlphaFoldDB" id="A0ABD2P5Q6"/>
<sequence>MSKPRNTPATCALCDGDHPANYKGCSVYEDLILKRNPRDRPNRTMIRPNQPPAQIIPPISNSNEPQMHYRTYADATQNKPNEQQTQGQQTQELGAQLMKFLEEFRVCLLN</sequence>
<gene>
    <name evidence="2" type="ORF">HHI36_000462</name>
</gene>
<organism evidence="2 3">
    <name type="scientific">Cryptolaemus montrouzieri</name>
    <dbReference type="NCBI Taxonomy" id="559131"/>
    <lineage>
        <taxon>Eukaryota</taxon>
        <taxon>Metazoa</taxon>
        <taxon>Ecdysozoa</taxon>
        <taxon>Arthropoda</taxon>
        <taxon>Hexapoda</taxon>
        <taxon>Insecta</taxon>
        <taxon>Pterygota</taxon>
        <taxon>Neoptera</taxon>
        <taxon>Endopterygota</taxon>
        <taxon>Coleoptera</taxon>
        <taxon>Polyphaga</taxon>
        <taxon>Cucujiformia</taxon>
        <taxon>Coccinelloidea</taxon>
        <taxon>Coccinellidae</taxon>
        <taxon>Scymninae</taxon>
        <taxon>Scymnini</taxon>
        <taxon>Cryptolaemus</taxon>
    </lineage>
</organism>
<dbReference type="Proteomes" id="UP001516400">
    <property type="component" value="Unassembled WGS sequence"/>
</dbReference>